<dbReference type="SUPFAM" id="SSF47762">
    <property type="entry name" value="PAH2 domain"/>
    <property type="match status" value="1"/>
</dbReference>
<dbReference type="GO" id="GO:0003714">
    <property type="term" value="F:transcription corepressor activity"/>
    <property type="evidence" value="ECO:0007669"/>
    <property type="project" value="InterPro"/>
</dbReference>
<evidence type="ECO:0000256" key="5">
    <source>
        <dbReference type="PROSITE-ProRule" id="PRU00810"/>
    </source>
</evidence>
<evidence type="ECO:0000256" key="3">
    <source>
        <dbReference type="ARBA" id="ARBA00022737"/>
    </source>
</evidence>
<dbReference type="InterPro" id="IPR003822">
    <property type="entry name" value="PAH"/>
</dbReference>
<keyword evidence="3" id="KW-0677">Repeat</keyword>
<name>A0AA38TYF9_9ASTR</name>
<protein>
    <submittedName>
        <fullName evidence="6">Uncharacterized protein</fullName>
    </submittedName>
</protein>
<reference evidence="6" key="1">
    <citation type="submission" date="2023-03" db="EMBL/GenBank/DDBJ databases">
        <title>Chromosome-scale reference genome and RAD-based genetic map of yellow starthistle (Centaurea solstitialis) reveal putative structural variation and QTLs associated with invader traits.</title>
        <authorList>
            <person name="Reatini B."/>
            <person name="Cang F.A."/>
            <person name="Jiang Q."/>
            <person name="Mckibben M.T.W."/>
            <person name="Barker M.S."/>
            <person name="Rieseberg L.H."/>
            <person name="Dlugosch K.M."/>
        </authorList>
    </citation>
    <scope>NUCLEOTIDE SEQUENCE</scope>
    <source>
        <strain evidence="6">CAN-66</strain>
        <tissue evidence="6">Leaf</tissue>
    </source>
</reference>
<dbReference type="PROSITE" id="PS51477">
    <property type="entry name" value="PAH"/>
    <property type="match status" value="1"/>
</dbReference>
<dbReference type="PANTHER" id="PTHR12346">
    <property type="entry name" value="SIN3B-RELATED"/>
    <property type="match status" value="1"/>
</dbReference>
<keyword evidence="7" id="KW-1185">Reference proteome</keyword>
<evidence type="ECO:0000313" key="6">
    <source>
        <dbReference type="EMBL" id="KAJ9562696.1"/>
    </source>
</evidence>
<sequence length="90" mass="10229">MDGGGDVCSSGWWWPVGGGGVKRFQNEDHVCKSFLDILDMYKKGHKSTNQVYHEVAALFHHQPDLLDGFTRFLPPSFKIAEIKLEMLLSY</sequence>
<evidence type="ECO:0000313" key="7">
    <source>
        <dbReference type="Proteomes" id="UP001172457"/>
    </source>
</evidence>
<dbReference type="GO" id="GO:0000118">
    <property type="term" value="C:histone deacetylase complex"/>
    <property type="evidence" value="ECO:0007669"/>
    <property type="project" value="TreeGrafter"/>
</dbReference>
<evidence type="ECO:0000256" key="2">
    <source>
        <dbReference type="ARBA" id="ARBA00022491"/>
    </source>
</evidence>
<evidence type="ECO:0000256" key="1">
    <source>
        <dbReference type="ARBA" id="ARBA00004123"/>
    </source>
</evidence>
<dbReference type="GO" id="GO:0000785">
    <property type="term" value="C:chromatin"/>
    <property type="evidence" value="ECO:0007669"/>
    <property type="project" value="TreeGrafter"/>
</dbReference>
<dbReference type="GO" id="GO:0000122">
    <property type="term" value="P:negative regulation of transcription by RNA polymerase II"/>
    <property type="evidence" value="ECO:0007669"/>
    <property type="project" value="TreeGrafter"/>
</dbReference>
<evidence type="ECO:0000256" key="4">
    <source>
        <dbReference type="ARBA" id="ARBA00023242"/>
    </source>
</evidence>
<dbReference type="Gene3D" id="1.20.1160.11">
    <property type="entry name" value="Paired amphipathic helix"/>
    <property type="match status" value="1"/>
</dbReference>
<keyword evidence="4 5" id="KW-0539">Nucleus</keyword>
<dbReference type="Pfam" id="PF02671">
    <property type="entry name" value="PAH"/>
    <property type="match status" value="1"/>
</dbReference>
<dbReference type="AlphaFoldDB" id="A0AA38TYF9"/>
<dbReference type="InterPro" id="IPR036600">
    <property type="entry name" value="PAH_sf"/>
</dbReference>
<gene>
    <name evidence="6" type="ORF">OSB04_007856</name>
</gene>
<keyword evidence="2" id="KW-0678">Repressor</keyword>
<dbReference type="FunFam" id="1.20.1160.11:FF:000003">
    <property type="entry name" value="Paired amphipathic helix SIN3-like protein"/>
    <property type="match status" value="1"/>
</dbReference>
<organism evidence="6 7">
    <name type="scientific">Centaurea solstitialis</name>
    <name type="common">yellow star-thistle</name>
    <dbReference type="NCBI Taxonomy" id="347529"/>
    <lineage>
        <taxon>Eukaryota</taxon>
        <taxon>Viridiplantae</taxon>
        <taxon>Streptophyta</taxon>
        <taxon>Embryophyta</taxon>
        <taxon>Tracheophyta</taxon>
        <taxon>Spermatophyta</taxon>
        <taxon>Magnoliopsida</taxon>
        <taxon>eudicotyledons</taxon>
        <taxon>Gunneridae</taxon>
        <taxon>Pentapetalae</taxon>
        <taxon>asterids</taxon>
        <taxon>campanulids</taxon>
        <taxon>Asterales</taxon>
        <taxon>Asteraceae</taxon>
        <taxon>Carduoideae</taxon>
        <taxon>Cardueae</taxon>
        <taxon>Centaureinae</taxon>
        <taxon>Centaurea</taxon>
    </lineage>
</organism>
<comment type="subcellular location">
    <subcellularLocation>
        <location evidence="1 5">Nucleus</location>
    </subcellularLocation>
</comment>
<dbReference type="Proteomes" id="UP001172457">
    <property type="component" value="Chromosome 2"/>
</dbReference>
<dbReference type="InterPro" id="IPR039774">
    <property type="entry name" value="Sin3-like"/>
</dbReference>
<proteinExistence type="predicted"/>
<comment type="caution">
    <text evidence="6">The sequence shown here is derived from an EMBL/GenBank/DDBJ whole genome shotgun (WGS) entry which is preliminary data.</text>
</comment>
<dbReference type="PANTHER" id="PTHR12346:SF8">
    <property type="entry name" value="PAIRED AMPHIPATHIC HELIX PROTEIN SIN3-LIKE 2"/>
    <property type="match status" value="1"/>
</dbReference>
<accession>A0AA38TYF9</accession>
<dbReference type="EMBL" id="JARYMX010000002">
    <property type="protein sequence ID" value="KAJ9562696.1"/>
    <property type="molecule type" value="Genomic_DNA"/>
</dbReference>